<evidence type="ECO:0000313" key="1">
    <source>
        <dbReference type="EMBL" id="TCJ05719.1"/>
    </source>
</evidence>
<dbReference type="AlphaFoldDB" id="A0A4R1B4U6"/>
<gene>
    <name evidence="1" type="ORF">E0Y62_03340</name>
</gene>
<dbReference type="SUPFAM" id="SSF54001">
    <property type="entry name" value="Cysteine proteinases"/>
    <property type="match status" value="1"/>
</dbReference>
<dbReference type="OrthoDB" id="2591886at2"/>
<dbReference type="InterPro" id="IPR038765">
    <property type="entry name" value="Papain-like_cys_pep_sf"/>
</dbReference>
<protein>
    <recommendedName>
        <fullName evidence="3">Arylamine N-acetyltransferase</fullName>
    </recommendedName>
</protein>
<proteinExistence type="predicted"/>
<organism evidence="1 2">
    <name type="scientific">Cytobacillus praedii</name>
    <dbReference type="NCBI Taxonomy" id="1742358"/>
    <lineage>
        <taxon>Bacteria</taxon>
        <taxon>Bacillati</taxon>
        <taxon>Bacillota</taxon>
        <taxon>Bacilli</taxon>
        <taxon>Bacillales</taxon>
        <taxon>Bacillaceae</taxon>
        <taxon>Cytobacillus</taxon>
    </lineage>
</organism>
<name>A0A4R1B4U6_9BACI</name>
<reference evidence="1 2" key="1">
    <citation type="submission" date="2019-03" db="EMBL/GenBank/DDBJ databases">
        <authorList>
            <person name="Jensen L."/>
            <person name="Storgaard J."/>
            <person name="Sulaj E."/>
            <person name="Schramm A."/>
            <person name="Marshall I.P.G."/>
        </authorList>
    </citation>
    <scope>NUCLEOTIDE SEQUENCE [LARGE SCALE GENOMIC DNA]</scope>
    <source>
        <strain evidence="1 2">2017H2G3</strain>
    </source>
</reference>
<evidence type="ECO:0008006" key="3">
    <source>
        <dbReference type="Google" id="ProtNLM"/>
    </source>
</evidence>
<evidence type="ECO:0000313" key="2">
    <source>
        <dbReference type="Proteomes" id="UP000293846"/>
    </source>
</evidence>
<keyword evidence="2" id="KW-1185">Reference proteome</keyword>
<dbReference type="EMBL" id="SJTH01000003">
    <property type="protein sequence ID" value="TCJ05719.1"/>
    <property type="molecule type" value="Genomic_DNA"/>
</dbReference>
<dbReference type="Proteomes" id="UP000293846">
    <property type="component" value="Unassembled WGS sequence"/>
</dbReference>
<sequence length="255" mass="29878">MLASNEILMTWEKFCDFPMETLTKAWFYPKSSKKKQRSVSLMKEHREQYGISGNCFDLAIWLLDEFKNDGIEAYPIGSQLNTEKAHTAVVALDERGRRYLCDLGDQWLQPILIDSAQQDYSSERLSGFFPAAQVQIKPVSSSVEVIYHRPTGKLSRQVYQTEPIDVKLFMEAAECSQNQIRPRPLLEVRTPYKSETAHWEFYNWESMLSTSEGLFKEDQLLTIDGWVERIHLKTGYDRKFLFEALEYYRMLDRRG</sequence>
<comment type="caution">
    <text evidence="1">The sequence shown here is derived from an EMBL/GenBank/DDBJ whole genome shotgun (WGS) entry which is preliminary data.</text>
</comment>
<accession>A0A4R1B4U6</accession>
<dbReference type="RefSeq" id="WP_057761014.1">
    <property type="nucleotide sequence ID" value="NZ_CP183326.1"/>
</dbReference>